<comment type="caution">
    <text evidence="2">The sequence shown here is derived from an EMBL/GenBank/DDBJ whole genome shotgun (WGS) entry which is preliminary data.</text>
</comment>
<protein>
    <submittedName>
        <fullName evidence="2">Uncharacterized protein</fullName>
    </submittedName>
</protein>
<gene>
    <name evidence="2" type="ORF">QOZ94_001971</name>
</gene>
<keyword evidence="3" id="KW-1185">Reference proteome</keyword>
<feature type="compositionally biased region" description="Basic and acidic residues" evidence="1">
    <location>
        <begin position="129"/>
        <end position="153"/>
    </location>
</feature>
<proteinExistence type="predicted"/>
<evidence type="ECO:0000256" key="1">
    <source>
        <dbReference type="SAM" id="MobiDB-lite"/>
    </source>
</evidence>
<evidence type="ECO:0000313" key="3">
    <source>
        <dbReference type="Proteomes" id="UP001241747"/>
    </source>
</evidence>
<dbReference type="EMBL" id="JAUSVY010000004">
    <property type="protein sequence ID" value="MDQ0505175.1"/>
    <property type="molecule type" value="Genomic_DNA"/>
</dbReference>
<name>A0ABU0LDF8_XANAG</name>
<evidence type="ECO:0000313" key="2">
    <source>
        <dbReference type="EMBL" id="MDQ0505175.1"/>
    </source>
</evidence>
<dbReference type="RefSeq" id="WP_237344361.1">
    <property type="nucleotide sequence ID" value="NZ_JABWGX010000004.1"/>
</dbReference>
<dbReference type="Proteomes" id="UP001241747">
    <property type="component" value="Unassembled WGS sequence"/>
</dbReference>
<accession>A0ABU0LDF8</accession>
<feature type="region of interest" description="Disordered" evidence="1">
    <location>
        <begin position="110"/>
        <end position="160"/>
    </location>
</feature>
<reference evidence="2 3" key="1">
    <citation type="submission" date="2023-07" db="EMBL/GenBank/DDBJ databases">
        <title>Genomic Encyclopedia of Type Strains, Phase IV (KMG-IV): sequencing the most valuable type-strain genomes for metagenomic binning, comparative biology and taxonomic classification.</title>
        <authorList>
            <person name="Goeker M."/>
        </authorList>
    </citation>
    <scope>NUCLEOTIDE SEQUENCE [LARGE SCALE GENOMIC DNA]</scope>
    <source>
        <strain evidence="2 3">DSM 3770</strain>
    </source>
</reference>
<sequence>MADFDFVIHQRTGVKRRLMPGDTMRTGEVMYMPMEGMHQSATLKLSDTTVTAFIRNAAGGGKPDDVPAGFFRDGYGRLLPTGTTCGDDRADGKALGFRLAYEADLRDAYKAGDAEPADRSANTTPTIARHGEQEGPEAKKARERYENDMRDAWRQSNPSA</sequence>
<organism evidence="2 3">
    <name type="scientific">Xanthobacter agilis</name>
    <dbReference type="NCBI Taxonomy" id="47492"/>
    <lineage>
        <taxon>Bacteria</taxon>
        <taxon>Pseudomonadati</taxon>
        <taxon>Pseudomonadota</taxon>
        <taxon>Alphaproteobacteria</taxon>
        <taxon>Hyphomicrobiales</taxon>
        <taxon>Xanthobacteraceae</taxon>
        <taxon>Xanthobacter</taxon>
    </lineage>
</organism>